<evidence type="ECO:0000256" key="1">
    <source>
        <dbReference type="SAM" id="Phobius"/>
    </source>
</evidence>
<proteinExistence type="predicted"/>
<gene>
    <name evidence="2" type="ORF">ACJDUG_15955</name>
</gene>
<protein>
    <recommendedName>
        <fullName evidence="4">DUF4129 domain-containing protein</fullName>
    </recommendedName>
</protein>
<keyword evidence="3" id="KW-1185">Reference proteome</keyword>
<sequence length="221" mass="25865">MKLISLVMPSKSEFEKGVYNIVQSPSYTHLRNGASDFINKIKEGLTKWLMKLLNKIFNNVDTASAYSGELSTIFIIFGILIIAAIILVIILKINKTSERKRKVKEILGEKINENTTPNSLREKALSYYENGDVRQALRYDFISLLLLMHNNKIIYLDETKTNEEIYSFLRKNNFNMLKNFKVLIDSFNLSWYGNKEIYEESYRVWNSNMNLIWNEVVKHES</sequence>
<feature type="transmembrane region" description="Helical" evidence="1">
    <location>
        <begin position="70"/>
        <end position="91"/>
    </location>
</feature>
<dbReference type="Proteomes" id="UP001623591">
    <property type="component" value="Unassembled WGS sequence"/>
</dbReference>
<organism evidence="2 3">
    <name type="scientific">Candidatus Clostridium stratigraminis</name>
    <dbReference type="NCBI Taxonomy" id="3381661"/>
    <lineage>
        <taxon>Bacteria</taxon>
        <taxon>Bacillati</taxon>
        <taxon>Bacillota</taxon>
        <taxon>Clostridia</taxon>
        <taxon>Eubacteriales</taxon>
        <taxon>Clostridiaceae</taxon>
        <taxon>Clostridium</taxon>
    </lineage>
</organism>
<accession>A0ABW8T7I0</accession>
<evidence type="ECO:0008006" key="4">
    <source>
        <dbReference type="Google" id="ProtNLM"/>
    </source>
</evidence>
<name>A0ABW8T7I0_9CLOT</name>
<keyword evidence="1" id="KW-0472">Membrane</keyword>
<dbReference type="RefSeq" id="WP_406770876.1">
    <property type="nucleotide sequence ID" value="NZ_JBJHZZ010000018.1"/>
</dbReference>
<comment type="caution">
    <text evidence="2">The sequence shown here is derived from an EMBL/GenBank/DDBJ whole genome shotgun (WGS) entry which is preliminary data.</text>
</comment>
<dbReference type="EMBL" id="JBJHZZ010000018">
    <property type="protein sequence ID" value="MFL0248443.1"/>
    <property type="molecule type" value="Genomic_DNA"/>
</dbReference>
<evidence type="ECO:0000313" key="2">
    <source>
        <dbReference type="EMBL" id="MFL0248443.1"/>
    </source>
</evidence>
<reference evidence="2 3" key="1">
    <citation type="submission" date="2024-11" db="EMBL/GenBank/DDBJ databases">
        <authorList>
            <person name="Heng Y.C."/>
            <person name="Lim A.C.H."/>
            <person name="Lee J.K.Y."/>
            <person name="Kittelmann S."/>
        </authorList>
    </citation>
    <scope>NUCLEOTIDE SEQUENCE [LARGE SCALE GENOMIC DNA]</scope>
    <source>
        <strain evidence="2 3">WILCCON 0185</strain>
    </source>
</reference>
<evidence type="ECO:0000313" key="3">
    <source>
        <dbReference type="Proteomes" id="UP001623591"/>
    </source>
</evidence>
<keyword evidence="1" id="KW-0812">Transmembrane</keyword>
<keyword evidence="1" id="KW-1133">Transmembrane helix</keyword>